<evidence type="ECO:0000256" key="11">
    <source>
        <dbReference type="SAM" id="Phobius"/>
    </source>
</evidence>
<dbReference type="PIRSF" id="PIRSF006291">
    <property type="entry name" value="GspM"/>
    <property type="match status" value="1"/>
</dbReference>
<dbReference type="Proteomes" id="UP000000647">
    <property type="component" value="Chromosome"/>
</dbReference>
<evidence type="ECO:0000256" key="7">
    <source>
        <dbReference type="ARBA" id="ARBA00022927"/>
    </source>
</evidence>
<evidence type="ECO:0000256" key="6">
    <source>
        <dbReference type="ARBA" id="ARBA00022692"/>
    </source>
</evidence>
<keyword evidence="13" id="KW-1185">Reference proteome</keyword>
<dbReference type="SUPFAM" id="SSF103054">
    <property type="entry name" value="General secretion pathway protein M, EpsM"/>
    <property type="match status" value="1"/>
</dbReference>
<keyword evidence="6 11" id="KW-0812">Transmembrane</keyword>
<organism evidence="12 13">
    <name type="scientific">Halorhodospira halophila (strain DSM 244 / SL1)</name>
    <name type="common">Ectothiorhodospira halophila (strain DSM 244 / SL1)</name>
    <dbReference type="NCBI Taxonomy" id="349124"/>
    <lineage>
        <taxon>Bacteria</taxon>
        <taxon>Pseudomonadati</taxon>
        <taxon>Pseudomonadota</taxon>
        <taxon>Gammaproteobacteria</taxon>
        <taxon>Chromatiales</taxon>
        <taxon>Ectothiorhodospiraceae</taxon>
        <taxon>Halorhodospira</taxon>
    </lineage>
</organism>
<evidence type="ECO:0000256" key="2">
    <source>
        <dbReference type="ARBA" id="ARBA00010637"/>
    </source>
</evidence>
<evidence type="ECO:0000256" key="9">
    <source>
        <dbReference type="ARBA" id="ARBA00023136"/>
    </source>
</evidence>
<keyword evidence="4 10" id="KW-1003">Cell membrane</keyword>
<protein>
    <recommendedName>
        <fullName evidence="10">Type II secretion system protein M</fullName>
        <shortName evidence="10">T2SS protein M</shortName>
    </recommendedName>
    <alternativeName>
        <fullName evidence="10">General secretion pathway protein M</fullName>
    </alternativeName>
</protein>
<gene>
    <name evidence="12" type="ordered locus">Hhal_2387</name>
</gene>
<evidence type="ECO:0000256" key="3">
    <source>
        <dbReference type="ARBA" id="ARBA00022448"/>
    </source>
</evidence>
<dbReference type="OrthoDB" id="6120808at2"/>
<dbReference type="InterPro" id="IPR007690">
    <property type="entry name" value="T2SS_GspM"/>
</dbReference>
<dbReference type="RefSeq" id="WP_011815172.1">
    <property type="nucleotide sequence ID" value="NC_008789.1"/>
</dbReference>
<feature type="transmembrane region" description="Helical" evidence="11">
    <location>
        <begin position="26"/>
        <end position="45"/>
    </location>
</feature>
<keyword evidence="5 10" id="KW-0997">Cell inner membrane</keyword>
<dbReference type="GO" id="GO:0015627">
    <property type="term" value="C:type II protein secretion system complex"/>
    <property type="evidence" value="ECO:0007669"/>
    <property type="project" value="InterPro"/>
</dbReference>
<dbReference type="Gene3D" id="3.30.1360.100">
    <property type="entry name" value="General secretion pathway protein M, EpsM"/>
    <property type="match status" value="1"/>
</dbReference>
<dbReference type="GO" id="GO:0005886">
    <property type="term" value="C:plasma membrane"/>
    <property type="evidence" value="ECO:0007669"/>
    <property type="project" value="UniProtKB-SubCell"/>
</dbReference>
<keyword evidence="8 11" id="KW-1133">Transmembrane helix</keyword>
<comment type="similarity">
    <text evidence="2 10">Belongs to the GSP M family.</text>
</comment>
<dbReference type="Pfam" id="PF04612">
    <property type="entry name" value="T2SSM"/>
    <property type="match status" value="1"/>
</dbReference>
<comment type="subcellular location">
    <subcellularLocation>
        <location evidence="1">Cell inner membrane</location>
        <topology evidence="1">Single-pass membrane protein</topology>
    </subcellularLocation>
</comment>
<dbReference type="GO" id="GO:0015628">
    <property type="term" value="P:protein secretion by the type II secretion system"/>
    <property type="evidence" value="ECO:0007669"/>
    <property type="project" value="InterPro"/>
</dbReference>
<dbReference type="HOGENOM" id="CLU_118900_2_0_6"/>
<evidence type="ECO:0000256" key="8">
    <source>
        <dbReference type="ARBA" id="ARBA00022989"/>
    </source>
</evidence>
<dbReference type="STRING" id="349124.Hhal_2387"/>
<keyword evidence="7 10" id="KW-0653">Protein transport</keyword>
<keyword evidence="9 10" id="KW-0472">Membrane</keyword>
<keyword evidence="3 10" id="KW-0813">Transport</keyword>
<reference evidence="12 13" key="2">
    <citation type="journal article" date="2013" name="Stand. Genomic Sci.">
        <title>Complete genome sequence of Halorhodospira halophila SL1.</title>
        <authorList>
            <person name="Challacombe J.F."/>
            <person name="Majid S."/>
            <person name="Deole R."/>
            <person name="Brettin T.S."/>
            <person name="Bruce D."/>
            <person name="Delano S.F."/>
            <person name="Detter J.C."/>
            <person name="Gleasner C.D."/>
            <person name="Han C.S."/>
            <person name="Misra M."/>
            <person name="Reitenga K.G."/>
            <person name="Mikhailova N."/>
            <person name="Woyke T."/>
            <person name="Pitluck S."/>
            <person name="Nolan M."/>
            <person name="Land M.L."/>
            <person name="Saunders E."/>
            <person name="Tapia R."/>
            <person name="Lapidus A."/>
            <person name="Ivanova N."/>
            <person name="Hoff W.D."/>
        </authorList>
    </citation>
    <scope>NUCLEOTIDE SEQUENCE [LARGE SCALE GENOMIC DNA]</scope>
    <source>
        <strain evidence="13">DSM 244 / SL1</strain>
    </source>
</reference>
<proteinExistence type="inferred from homology"/>
<dbReference type="KEGG" id="hha:Hhal_2387"/>
<evidence type="ECO:0000256" key="10">
    <source>
        <dbReference type="PIRNR" id="PIRNR006291"/>
    </source>
</evidence>
<dbReference type="InterPro" id="IPR023229">
    <property type="entry name" value="T2SS_M_periplasmic_sf"/>
</dbReference>
<evidence type="ECO:0000313" key="13">
    <source>
        <dbReference type="Proteomes" id="UP000000647"/>
    </source>
</evidence>
<accession>A1WZN8</accession>
<comment type="function">
    <text evidence="10">Inner membrane component of the type II secretion system required for the energy-dependent secretion of extracellular factors such as proteases and toxins from the periplasm.</text>
</comment>
<reference evidence="13" key="1">
    <citation type="submission" date="2006-12" db="EMBL/GenBank/DDBJ databases">
        <title>Complete sequence of Halorhodospira halophila SL1.</title>
        <authorList>
            <consortium name="US DOE Joint Genome Institute"/>
            <person name="Copeland A."/>
            <person name="Lucas S."/>
            <person name="Lapidus A."/>
            <person name="Barry K."/>
            <person name="Detter J.C."/>
            <person name="Glavina del Rio T."/>
            <person name="Hammon N."/>
            <person name="Israni S."/>
            <person name="Dalin E."/>
            <person name="Tice H."/>
            <person name="Pitluck S."/>
            <person name="Saunders E."/>
            <person name="Brettin T."/>
            <person name="Bruce D."/>
            <person name="Han C."/>
            <person name="Tapia R."/>
            <person name="Schmutz J."/>
            <person name="Larimer F."/>
            <person name="Land M."/>
            <person name="Hauser L."/>
            <person name="Kyrpides N."/>
            <person name="Mikhailova N."/>
            <person name="Hoff W."/>
            <person name="Richardson P."/>
        </authorList>
    </citation>
    <scope>NUCLEOTIDE SEQUENCE [LARGE SCALE GENOMIC DNA]</scope>
    <source>
        <strain evidence="13">DSM 244 / SL1</strain>
    </source>
</reference>
<evidence type="ECO:0000256" key="5">
    <source>
        <dbReference type="ARBA" id="ARBA00022519"/>
    </source>
</evidence>
<dbReference type="AlphaFoldDB" id="A1WZN8"/>
<dbReference type="eggNOG" id="COG3149">
    <property type="taxonomic scope" value="Bacteria"/>
</dbReference>
<name>A1WZN8_HALHL</name>
<evidence type="ECO:0000256" key="1">
    <source>
        <dbReference type="ARBA" id="ARBA00004377"/>
    </source>
</evidence>
<sequence length="174" mass="19624">MIREALQQLRAEAERFWSARNPRERWLLGSGGLLVLVVVPYVAVWEPLTERRDQLQAQVAEQRQDLAWMRSAAEEIHAHDGDNGSAEPVTDERSLLSLVDRAAREAGIDDQLSRVQPDGDGTLRVWMDRVPFDELMNWLDGLQRAAGVEVDALTVERTQEDGLVNVRLTLEVGT</sequence>
<dbReference type="EMBL" id="CP000544">
    <property type="protein sequence ID" value="ABM63150.1"/>
    <property type="molecule type" value="Genomic_DNA"/>
</dbReference>
<evidence type="ECO:0000256" key="4">
    <source>
        <dbReference type="ARBA" id="ARBA00022475"/>
    </source>
</evidence>
<evidence type="ECO:0000313" key="12">
    <source>
        <dbReference type="EMBL" id="ABM63150.1"/>
    </source>
</evidence>